<evidence type="ECO:0000313" key="6">
    <source>
        <dbReference type="Proteomes" id="UP000030687"/>
    </source>
</evidence>
<keyword evidence="6" id="KW-1185">Reference proteome</keyword>
<sequence length="728" mass="83082">MTLSFPSRTHVLKKTPITFNKMFSNSSISPPSTLTQETPLISPIETCESMHQLKQIHSQTIKLGLLTNPTVQNKLVTFCCSEKGDMKYACKVFRKIPRPSVCLWNTMIKGYSRIDSHKNGVLIYLDMLKSDVRPDNYTFPFLLKGFTRDIAVEFGKELHCHVLKFGFDSSVFVQNALISTYCLCGEVDMARGIFDVSYKDDVVTWNAMFSGYKRVKQFDETRKLFGEMERKGVLPTSVTIVLVLSACAKLKDLDVGKRAHRYVKECKIVPNLILENALTDMYAACGEMGFALEIFGNIKNKDVISWTAIVTGYINRGQVDMARQYFDQMPERDYVLWTAMIDGYLRVNRFREALTLFREMQTSNIRPDEFTIVSILTACANLGALELGEWVKTYIDKNKVKNDIFVGNALIDMYCKCGDVEKAQRVFWEMLRKDKFTWTTMIVGLAINGHGDKGLDMFSQMLRASIIPDEVTYVGVLSACTHTGMVDEGRKYFADMTIQHGIEPNEAHYGCMVDLLGRAGHLNEALEVIKNMPMKPNSIVWGALLGACRVHRDAEMAEMAAKQILELDPDNEAVYVLLCNIYAACNRWDNFRELRQMILDRGIKKTPGCSMIEMNGVVHEFVAGDKSHPQTKEIYLQLDEMTSDLKFVGYMPDISEVFLDVGEEDKERAVYQHRAGVTIRIVKNLRMCVDCHRMAKLVSMVYDREVIVRDKTRFHHFKHGSCSCKDYW</sequence>
<dbReference type="KEGG" id="cic:CICLE_v10025000mg"/>
<dbReference type="InParanoid" id="V4SIU4"/>
<dbReference type="InterPro" id="IPR046849">
    <property type="entry name" value="E2_motif"/>
</dbReference>
<dbReference type="InterPro" id="IPR002885">
    <property type="entry name" value="PPR_rpt"/>
</dbReference>
<dbReference type="Pfam" id="PF20430">
    <property type="entry name" value="Eplus_motif"/>
    <property type="match status" value="1"/>
</dbReference>
<dbReference type="InterPro" id="IPR046848">
    <property type="entry name" value="E_motif"/>
</dbReference>
<evidence type="ECO:0000256" key="1">
    <source>
        <dbReference type="ARBA" id="ARBA00006643"/>
    </source>
</evidence>
<dbReference type="Pfam" id="PF14432">
    <property type="entry name" value="DYW_deaminase"/>
    <property type="match status" value="1"/>
</dbReference>
<dbReference type="Pfam" id="PF13041">
    <property type="entry name" value="PPR_2"/>
    <property type="match status" value="4"/>
</dbReference>
<gene>
    <name evidence="5" type="ORF">CICLE_v10025000mg</name>
</gene>
<dbReference type="Gramene" id="ESR40562">
    <property type="protein sequence ID" value="ESR40562"/>
    <property type="gene ID" value="CICLE_v10025000mg"/>
</dbReference>
<dbReference type="OMA" id="DCHHVAK"/>
<dbReference type="GO" id="GO:0008270">
    <property type="term" value="F:zinc ion binding"/>
    <property type="evidence" value="ECO:0007669"/>
    <property type="project" value="InterPro"/>
</dbReference>
<evidence type="ECO:0000256" key="3">
    <source>
        <dbReference type="PROSITE-ProRule" id="PRU00708"/>
    </source>
</evidence>
<feature type="repeat" description="PPR" evidence="3">
    <location>
        <begin position="100"/>
        <end position="134"/>
    </location>
</feature>
<dbReference type="Pfam" id="PF01535">
    <property type="entry name" value="PPR"/>
    <property type="match status" value="3"/>
</dbReference>
<feature type="repeat" description="PPR" evidence="3">
    <location>
        <begin position="201"/>
        <end position="235"/>
    </location>
</feature>
<feature type="repeat" description="PPR" evidence="3">
    <location>
        <begin position="403"/>
        <end position="433"/>
    </location>
</feature>
<comment type="similarity">
    <text evidence="1">Belongs to the PPR family. PCMP-H subfamily.</text>
</comment>
<dbReference type="Pfam" id="PF20431">
    <property type="entry name" value="E_motif"/>
    <property type="match status" value="1"/>
</dbReference>
<dbReference type="Gene3D" id="1.25.40.10">
    <property type="entry name" value="Tetratricopeptide repeat domain"/>
    <property type="match status" value="4"/>
</dbReference>
<dbReference type="PANTHER" id="PTHR47926">
    <property type="entry name" value="PENTATRICOPEPTIDE REPEAT-CONTAINING PROTEIN"/>
    <property type="match status" value="1"/>
</dbReference>
<proteinExistence type="inferred from homology"/>
<dbReference type="InterPro" id="IPR032867">
    <property type="entry name" value="DYW_dom"/>
</dbReference>
<accession>V4SIU4</accession>
<feature type="repeat" description="PPR" evidence="3">
    <location>
        <begin position="434"/>
        <end position="468"/>
    </location>
</feature>
<dbReference type="InterPro" id="IPR011990">
    <property type="entry name" value="TPR-like_helical_dom_sf"/>
</dbReference>
<feature type="repeat" description="PPR" evidence="3">
    <location>
        <begin position="469"/>
        <end position="504"/>
    </location>
</feature>
<dbReference type="Proteomes" id="UP000030687">
    <property type="component" value="Unassembled WGS sequence"/>
</dbReference>
<dbReference type="GO" id="GO:0009451">
    <property type="term" value="P:RNA modification"/>
    <property type="evidence" value="ECO:0007669"/>
    <property type="project" value="InterPro"/>
</dbReference>
<feature type="domain" description="DYW" evidence="4">
    <location>
        <begin position="671"/>
        <end position="728"/>
    </location>
</feature>
<dbReference type="PANTHER" id="PTHR47926:SF492">
    <property type="entry name" value="DYW DOMAIN-CONTAINING PROTEIN"/>
    <property type="match status" value="1"/>
</dbReference>
<dbReference type="InterPro" id="IPR046960">
    <property type="entry name" value="PPR_At4g14850-like_plant"/>
</dbReference>
<dbReference type="eggNOG" id="KOG4197">
    <property type="taxonomic scope" value="Eukaryota"/>
</dbReference>
<dbReference type="FunFam" id="1.25.40.10:FF:000470">
    <property type="entry name" value="Pentatricopeptide repeat-containing protein At5g66520"/>
    <property type="match status" value="1"/>
</dbReference>
<feature type="repeat" description="PPR" evidence="3">
    <location>
        <begin position="333"/>
        <end position="367"/>
    </location>
</feature>
<evidence type="ECO:0000259" key="4">
    <source>
        <dbReference type="Pfam" id="PF14432"/>
    </source>
</evidence>
<dbReference type="EMBL" id="KI536925">
    <property type="protein sequence ID" value="ESR40562.1"/>
    <property type="molecule type" value="Genomic_DNA"/>
</dbReference>
<dbReference type="SUPFAM" id="SSF48452">
    <property type="entry name" value="TPR-like"/>
    <property type="match status" value="2"/>
</dbReference>
<organism evidence="5 6">
    <name type="scientific">Citrus clementina</name>
    <name type="common">Clementine</name>
    <name type="synonym">Citrus deliciosa x Citrus sinensis</name>
    <dbReference type="NCBI Taxonomy" id="85681"/>
    <lineage>
        <taxon>Eukaryota</taxon>
        <taxon>Viridiplantae</taxon>
        <taxon>Streptophyta</taxon>
        <taxon>Embryophyta</taxon>
        <taxon>Tracheophyta</taxon>
        <taxon>Spermatophyta</taxon>
        <taxon>Magnoliopsida</taxon>
        <taxon>eudicotyledons</taxon>
        <taxon>Gunneridae</taxon>
        <taxon>Pentapetalae</taxon>
        <taxon>rosids</taxon>
        <taxon>malvids</taxon>
        <taxon>Sapindales</taxon>
        <taxon>Rutaceae</taxon>
        <taxon>Aurantioideae</taxon>
        <taxon>Citrus</taxon>
    </lineage>
</organism>
<dbReference type="PROSITE" id="PS51375">
    <property type="entry name" value="PPR"/>
    <property type="match status" value="7"/>
</dbReference>
<evidence type="ECO:0000256" key="2">
    <source>
        <dbReference type="ARBA" id="ARBA00022737"/>
    </source>
</evidence>
<dbReference type="AlphaFoldDB" id="V4SIU4"/>
<keyword evidence="2" id="KW-0677">Repeat</keyword>
<dbReference type="FunFam" id="1.25.40.10:FF:000348">
    <property type="entry name" value="Pentatricopeptide repeat-containing protein chloroplastic"/>
    <property type="match status" value="1"/>
</dbReference>
<evidence type="ECO:0000313" key="5">
    <source>
        <dbReference type="EMBL" id="ESR40562.1"/>
    </source>
</evidence>
<dbReference type="GO" id="GO:0003723">
    <property type="term" value="F:RNA binding"/>
    <property type="evidence" value="ECO:0007669"/>
    <property type="project" value="InterPro"/>
</dbReference>
<name>V4SIU4_CITCL</name>
<feature type="repeat" description="PPR" evidence="3">
    <location>
        <begin position="302"/>
        <end position="332"/>
    </location>
</feature>
<dbReference type="NCBIfam" id="TIGR00756">
    <property type="entry name" value="PPR"/>
    <property type="match status" value="7"/>
</dbReference>
<protein>
    <recommendedName>
        <fullName evidence="4">DYW domain-containing protein</fullName>
    </recommendedName>
</protein>
<reference evidence="5 6" key="1">
    <citation type="submission" date="2013-10" db="EMBL/GenBank/DDBJ databases">
        <authorList>
            <consortium name="International Citrus Genome Consortium"/>
            <person name="Jenkins J."/>
            <person name="Schmutz J."/>
            <person name="Prochnik S."/>
            <person name="Rokhsar D."/>
            <person name="Gmitter F."/>
            <person name="Ollitrault P."/>
            <person name="Machado M."/>
            <person name="Talon M."/>
            <person name="Wincker P."/>
            <person name="Jaillon O."/>
            <person name="Morgante M."/>
        </authorList>
    </citation>
    <scope>NUCLEOTIDE SEQUENCE</scope>
    <source>
        <strain evidence="6">cv. Clemenules</strain>
    </source>
</reference>
<dbReference type="FunFam" id="1.25.40.10:FF:000184">
    <property type="entry name" value="Pentatricopeptide repeat-containing protein, chloroplastic"/>
    <property type="match status" value="1"/>
</dbReference>